<dbReference type="EMBL" id="FOEF01000010">
    <property type="protein sequence ID" value="SEP46552.1"/>
    <property type="molecule type" value="Genomic_DNA"/>
</dbReference>
<dbReference type="SUPFAM" id="SSF55144">
    <property type="entry name" value="LigT-like"/>
    <property type="match status" value="1"/>
</dbReference>
<dbReference type="OrthoDB" id="3628801at2"/>
<dbReference type="Proteomes" id="UP000198582">
    <property type="component" value="Unassembled WGS sequence"/>
</dbReference>
<dbReference type="RefSeq" id="WP_143086263.1">
    <property type="nucleotide sequence ID" value="NZ_FOEF01000010.1"/>
</dbReference>
<evidence type="ECO:0000313" key="1">
    <source>
        <dbReference type="EMBL" id="SEP46552.1"/>
    </source>
</evidence>
<dbReference type="Gene3D" id="3.90.1140.10">
    <property type="entry name" value="Cyclic phosphodiesterase"/>
    <property type="match status" value="1"/>
</dbReference>
<dbReference type="AlphaFoldDB" id="A0A1H8Y3A4"/>
<organism evidence="1 2">
    <name type="scientific">Amycolatopsis saalfeldensis</name>
    <dbReference type="NCBI Taxonomy" id="394193"/>
    <lineage>
        <taxon>Bacteria</taxon>
        <taxon>Bacillati</taxon>
        <taxon>Actinomycetota</taxon>
        <taxon>Actinomycetes</taxon>
        <taxon>Pseudonocardiales</taxon>
        <taxon>Pseudonocardiaceae</taxon>
        <taxon>Amycolatopsis</taxon>
    </lineage>
</organism>
<protein>
    <recommendedName>
        <fullName evidence="3">2'-5' RNA ligase superfamily protein</fullName>
    </recommendedName>
</protein>
<proteinExistence type="predicted"/>
<keyword evidence="2" id="KW-1185">Reference proteome</keyword>
<accession>A0A1H8Y3A4</accession>
<reference evidence="1 2" key="1">
    <citation type="submission" date="2016-10" db="EMBL/GenBank/DDBJ databases">
        <authorList>
            <person name="de Groot N.N."/>
        </authorList>
    </citation>
    <scope>NUCLEOTIDE SEQUENCE [LARGE SCALE GENOMIC DNA]</scope>
    <source>
        <strain evidence="1 2">DSM 44993</strain>
    </source>
</reference>
<sequence>MGDWLWPPGHRELQLILVPDLEHDRGLAQLVTACRKLLAGYPATDRPLPDECLHMTLQPIHHGRHADAIDAATRRTLITELGKVFAATPAFTMLIGSVLAHGRSAVADADDVEQFDALLDEARRVIAEVCGPDAVAYDTRPAHMAIAYASATQASDSVQGRLRREVRPSYAPMTVKSVALVEVEQDPAQCAFRWRLLHQFYLADPSSSMDGSCQRQGSPTVCTAW</sequence>
<name>A0A1H8Y3A4_9PSEU</name>
<evidence type="ECO:0008006" key="3">
    <source>
        <dbReference type="Google" id="ProtNLM"/>
    </source>
</evidence>
<evidence type="ECO:0000313" key="2">
    <source>
        <dbReference type="Proteomes" id="UP000198582"/>
    </source>
</evidence>
<dbReference type="InterPro" id="IPR009097">
    <property type="entry name" value="Cyclic_Pdiesterase"/>
</dbReference>
<gene>
    <name evidence="1" type="ORF">SAMN04489732_110283</name>
</gene>